<protein>
    <recommendedName>
        <fullName evidence="3">Polysaccharide lyase-like protein</fullName>
    </recommendedName>
</protein>
<gene>
    <name evidence="1" type="ORF">HLB23_13070</name>
</gene>
<name>A0A849C385_9NOCA</name>
<evidence type="ECO:0000313" key="2">
    <source>
        <dbReference type="Proteomes" id="UP000586827"/>
    </source>
</evidence>
<reference evidence="1 2" key="1">
    <citation type="submission" date="2020-05" db="EMBL/GenBank/DDBJ databases">
        <title>MicrobeNet Type strains.</title>
        <authorList>
            <person name="Nicholson A.C."/>
        </authorList>
    </citation>
    <scope>NUCLEOTIDE SEQUENCE [LARGE SCALE GENOMIC DNA]</scope>
    <source>
        <strain evidence="1 2">JCM 3224</strain>
    </source>
</reference>
<keyword evidence="2" id="KW-1185">Reference proteome</keyword>
<dbReference type="Pfam" id="PF14099">
    <property type="entry name" value="Polysacc_lyase"/>
    <property type="match status" value="1"/>
</dbReference>
<sequence length="277" mass="30668">MSVATVFGVSLLCFTLACSPEVTPRGDSFVGDFETGNFDQWENCQNIVVTSGPCVNYPKPNDSMRVERSVVRQGQYGARFEVRQGDMPAELCCGDRAEVSGGEATRADEGDERWYQWSTRFEGGFPADQGWSVLSQWHADEDGPPPLAIAAGPTNVENDHWGLVISTWWAPGNPGPTYTPWRTRIVPDIWNDIKLHVRWSARDSAGFVELWVGGERQMFDAAPCYGQLRCTVRTLMPRGGGVYFKQGYYRDPEIGPQGVVYHDGFSSAATEAGLEPL</sequence>
<dbReference type="RefSeq" id="WP_067522355.1">
    <property type="nucleotide sequence ID" value="NZ_JABELX010000004.1"/>
</dbReference>
<organism evidence="1 2">
    <name type="scientific">Nocardia uniformis</name>
    <dbReference type="NCBI Taxonomy" id="53432"/>
    <lineage>
        <taxon>Bacteria</taxon>
        <taxon>Bacillati</taxon>
        <taxon>Actinomycetota</taxon>
        <taxon>Actinomycetes</taxon>
        <taxon>Mycobacteriales</taxon>
        <taxon>Nocardiaceae</taxon>
        <taxon>Nocardia</taxon>
    </lineage>
</organism>
<accession>A0A849C385</accession>
<dbReference type="Proteomes" id="UP000586827">
    <property type="component" value="Unassembled WGS sequence"/>
</dbReference>
<dbReference type="AlphaFoldDB" id="A0A849C385"/>
<dbReference type="EMBL" id="JABELX010000004">
    <property type="protein sequence ID" value="NNH70785.1"/>
    <property type="molecule type" value="Genomic_DNA"/>
</dbReference>
<dbReference type="InterPro" id="IPR025975">
    <property type="entry name" value="Polysacc_lyase"/>
</dbReference>
<dbReference type="Gene3D" id="2.60.120.200">
    <property type="match status" value="1"/>
</dbReference>
<evidence type="ECO:0000313" key="1">
    <source>
        <dbReference type="EMBL" id="NNH70785.1"/>
    </source>
</evidence>
<comment type="caution">
    <text evidence="1">The sequence shown here is derived from an EMBL/GenBank/DDBJ whole genome shotgun (WGS) entry which is preliminary data.</text>
</comment>
<evidence type="ECO:0008006" key="3">
    <source>
        <dbReference type="Google" id="ProtNLM"/>
    </source>
</evidence>
<proteinExistence type="predicted"/>